<gene>
    <name evidence="10" type="primary">LOC112044229</name>
</gene>
<accession>A0ABM3LIX2</accession>
<dbReference type="InterPro" id="IPR018114">
    <property type="entry name" value="TRYPSIN_HIS"/>
</dbReference>
<proteinExistence type="inferred from homology"/>
<evidence type="ECO:0000313" key="9">
    <source>
        <dbReference type="Proteomes" id="UP001652582"/>
    </source>
</evidence>
<feature type="signal peptide" evidence="7">
    <location>
        <begin position="1"/>
        <end position="16"/>
    </location>
</feature>
<dbReference type="InterPro" id="IPR001254">
    <property type="entry name" value="Trypsin_dom"/>
</dbReference>
<comment type="similarity">
    <text evidence="1">Belongs to the peptidase S1 family.</text>
</comment>
<dbReference type="InterPro" id="IPR043504">
    <property type="entry name" value="Peptidase_S1_PA_chymotrypsin"/>
</dbReference>
<dbReference type="PROSITE" id="PS50240">
    <property type="entry name" value="TRYPSIN_DOM"/>
    <property type="match status" value="1"/>
</dbReference>
<dbReference type="InterPro" id="IPR050430">
    <property type="entry name" value="Peptidase_S1"/>
</dbReference>
<dbReference type="PROSITE" id="PS00135">
    <property type="entry name" value="TRYPSIN_SER"/>
    <property type="match status" value="1"/>
</dbReference>
<evidence type="ECO:0000256" key="3">
    <source>
        <dbReference type="ARBA" id="ARBA00022801"/>
    </source>
</evidence>
<evidence type="ECO:0000256" key="7">
    <source>
        <dbReference type="SAM" id="SignalP"/>
    </source>
</evidence>
<reference evidence="9" key="1">
    <citation type="submission" date="2025-05" db="UniProtKB">
        <authorList>
            <consortium name="RefSeq"/>
        </authorList>
    </citation>
    <scope>NUCLEOTIDE SEQUENCE [LARGE SCALE GENOMIC DNA]</scope>
</reference>
<dbReference type="InterPro" id="IPR033116">
    <property type="entry name" value="TRYPSIN_SER"/>
</dbReference>
<evidence type="ECO:0000259" key="8">
    <source>
        <dbReference type="PROSITE" id="PS50240"/>
    </source>
</evidence>
<dbReference type="CDD" id="cd00190">
    <property type="entry name" value="Tryp_SPc"/>
    <property type="match status" value="1"/>
</dbReference>
<name>A0ABM3LIX2_BICAN</name>
<keyword evidence="7" id="KW-0732">Signal</keyword>
<evidence type="ECO:0000256" key="4">
    <source>
        <dbReference type="ARBA" id="ARBA00022825"/>
    </source>
</evidence>
<protein>
    <submittedName>
        <fullName evidence="10">Trypsin, alkaline B-like</fullName>
    </submittedName>
</protein>
<dbReference type="PANTHER" id="PTHR24276">
    <property type="entry name" value="POLYSERASE-RELATED"/>
    <property type="match status" value="1"/>
</dbReference>
<dbReference type="InterPro" id="IPR001314">
    <property type="entry name" value="Peptidase_S1A"/>
</dbReference>
<sequence length="255" mass="27465">MRVILLFIIGLASVSATPVSGRIVGGSTVSIDHYPMAAAMLFSRGGVTDFVQTCGGSIITSRTILSASHCYRGFPAVRWRARVGSTYAHSGGIVHNTARIYHHPDFQSLIIDNNVAVLHMAVHFTFTNTVQQGALAGANYNLADNQVVWAIGWGHTSFGGQPSEELQHVQVWTINQETCRQRYALVSRPITDSSLCSGWLNVGGRDQCQGDSGSPLLHNDVIVGVSSFGVDCGSPVFPGVNARVSRLIDWIVERA</sequence>
<keyword evidence="2 6" id="KW-0645">Protease</keyword>
<keyword evidence="9" id="KW-1185">Reference proteome</keyword>
<evidence type="ECO:0000256" key="2">
    <source>
        <dbReference type="ARBA" id="ARBA00022670"/>
    </source>
</evidence>
<reference evidence="10" key="2">
    <citation type="submission" date="2025-08" db="UniProtKB">
        <authorList>
            <consortium name="RefSeq"/>
        </authorList>
    </citation>
    <scope>IDENTIFICATION</scope>
</reference>
<dbReference type="GeneID" id="112044229"/>
<organism evidence="9 10">
    <name type="scientific">Bicyclus anynana</name>
    <name type="common">Squinting bush brown butterfly</name>
    <dbReference type="NCBI Taxonomy" id="110368"/>
    <lineage>
        <taxon>Eukaryota</taxon>
        <taxon>Metazoa</taxon>
        <taxon>Ecdysozoa</taxon>
        <taxon>Arthropoda</taxon>
        <taxon>Hexapoda</taxon>
        <taxon>Insecta</taxon>
        <taxon>Pterygota</taxon>
        <taxon>Neoptera</taxon>
        <taxon>Endopterygota</taxon>
        <taxon>Lepidoptera</taxon>
        <taxon>Glossata</taxon>
        <taxon>Ditrysia</taxon>
        <taxon>Papilionoidea</taxon>
        <taxon>Nymphalidae</taxon>
        <taxon>Satyrinae</taxon>
        <taxon>Satyrini</taxon>
        <taxon>Mycalesina</taxon>
        <taxon>Bicyclus</taxon>
    </lineage>
</organism>
<dbReference type="InterPro" id="IPR009003">
    <property type="entry name" value="Peptidase_S1_PA"/>
</dbReference>
<evidence type="ECO:0000313" key="10">
    <source>
        <dbReference type="RefSeq" id="XP_052739011.1"/>
    </source>
</evidence>
<dbReference type="PROSITE" id="PS00134">
    <property type="entry name" value="TRYPSIN_HIS"/>
    <property type="match status" value="1"/>
</dbReference>
<evidence type="ECO:0000256" key="5">
    <source>
        <dbReference type="ARBA" id="ARBA00023157"/>
    </source>
</evidence>
<dbReference type="SUPFAM" id="SSF50494">
    <property type="entry name" value="Trypsin-like serine proteases"/>
    <property type="match status" value="1"/>
</dbReference>
<dbReference type="SMART" id="SM00020">
    <property type="entry name" value="Tryp_SPc"/>
    <property type="match status" value="1"/>
</dbReference>
<feature type="domain" description="Peptidase S1" evidence="8">
    <location>
        <begin position="23"/>
        <end position="255"/>
    </location>
</feature>
<dbReference type="Gene3D" id="2.40.10.10">
    <property type="entry name" value="Trypsin-like serine proteases"/>
    <property type="match status" value="1"/>
</dbReference>
<evidence type="ECO:0000256" key="1">
    <source>
        <dbReference type="ARBA" id="ARBA00007664"/>
    </source>
</evidence>
<dbReference type="Pfam" id="PF00089">
    <property type="entry name" value="Trypsin"/>
    <property type="match status" value="1"/>
</dbReference>
<dbReference type="RefSeq" id="XP_052739011.1">
    <property type="nucleotide sequence ID" value="XM_052883051.1"/>
</dbReference>
<dbReference type="Proteomes" id="UP001652582">
    <property type="component" value="Chromosome 1"/>
</dbReference>
<evidence type="ECO:0000256" key="6">
    <source>
        <dbReference type="RuleBase" id="RU363034"/>
    </source>
</evidence>
<feature type="chain" id="PRO_5045231818" evidence="7">
    <location>
        <begin position="17"/>
        <end position="255"/>
    </location>
</feature>
<keyword evidence="4 6" id="KW-0720">Serine protease</keyword>
<keyword evidence="3 6" id="KW-0378">Hydrolase</keyword>
<dbReference type="PANTHER" id="PTHR24276:SF91">
    <property type="entry name" value="AT26814P-RELATED"/>
    <property type="match status" value="1"/>
</dbReference>
<keyword evidence="5" id="KW-1015">Disulfide bond</keyword>
<dbReference type="PRINTS" id="PR00722">
    <property type="entry name" value="CHYMOTRYPSIN"/>
</dbReference>